<keyword evidence="3" id="KW-0805">Transcription regulation</keyword>
<feature type="region of interest" description="Disordered" evidence="6">
    <location>
        <begin position="89"/>
        <end position="138"/>
    </location>
</feature>
<evidence type="ECO:0000256" key="4">
    <source>
        <dbReference type="ARBA" id="ARBA00023163"/>
    </source>
</evidence>
<dbReference type="AlphaFoldDB" id="A0AAD6USY0"/>
<evidence type="ECO:0000256" key="5">
    <source>
        <dbReference type="ARBA" id="ARBA00023242"/>
    </source>
</evidence>
<dbReference type="InterPro" id="IPR001138">
    <property type="entry name" value="Zn2Cys6_DnaBD"/>
</dbReference>
<dbReference type="CDD" id="cd12148">
    <property type="entry name" value="fungal_TF_MHR"/>
    <property type="match status" value="1"/>
</dbReference>
<comment type="subcellular location">
    <subcellularLocation>
        <location evidence="1">Nucleus</location>
    </subcellularLocation>
</comment>
<evidence type="ECO:0000256" key="2">
    <source>
        <dbReference type="ARBA" id="ARBA00022723"/>
    </source>
</evidence>
<gene>
    <name evidence="8" type="ORF">GGX14DRAFT_576775</name>
</gene>
<dbReference type="Pfam" id="PF00172">
    <property type="entry name" value="Zn_clus"/>
    <property type="match status" value="2"/>
</dbReference>
<dbReference type="SMART" id="SM00066">
    <property type="entry name" value="GAL4"/>
    <property type="match status" value="2"/>
</dbReference>
<dbReference type="InterPro" id="IPR036864">
    <property type="entry name" value="Zn2-C6_fun-type_DNA-bd_sf"/>
</dbReference>
<evidence type="ECO:0000259" key="7">
    <source>
        <dbReference type="PROSITE" id="PS50048"/>
    </source>
</evidence>
<organism evidence="8 9">
    <name type="scientific">Mycena pura</name>
    <dbReference type="NCBI Taxonomy" id="153505"/>
    <lineage>
        <taxon>Eukaryota</taxon>
        <taxon>Fungi</taxon>
        <taxon>Dikarya</taxon>
        <taxon>Basidiomycota</taxon>
        <taxon>Agaricomycotina</taxon>
        <taxon>Agaricomycetes</taxon>
        <taxon>Agaricomycetidae</taxon>
        <taxon>Agaricales</taxon>
        <taxon>Marasmiineae</taxon>
        <taxon>Mycenaceae</taxon>
        <taxon>Mycena</taxon>
    </lineage>
</organism>
<dbReference type="GO" id="GO:0008270">
    <property type="term" value="F:zinc ion binding"/>
    <property type="evidence" value="ECO:0007669"/>
    <property type="project" value="InterPro"/>
</dbReference>
<dbReference type="PROSITE" id="PS00463">
    <property type="entry name" value="ZN2_CY6_FUNGAL_1"/>
    <property type="match status" value="2"/>
</dbReference>
<dbReference type="CDD" id="cd00067">
    <property type="entry name" value="GAL4"/>
    <property type="match status" value="2"/>
</dbReference>
<feature type="compositionally biased region" description="Low complexity" evidence="6">
    <location>
        <begin position="114"/>
        <end position="129"/>
    </location>
</feature>
<keyword evidence="5" id="KW-0539">Nucleus</keyword>
<feature type="domain" description="Zn(2)-C6 fungal-type" evidence="7">
    <location>
        <begin position="10"/>
        <end position="41"/>
    </location>
</feature>
<keyword evidence="9" id="KW-1185">Reference proteome</keyword>
<dbReference type="GO" id="GO:0005634">
    <property type="term" value="C:nucleus"/>
    <property type="evidence" value="ECO:0007669"/>
    <property type="project" value="UniProtKB-SubCell"/>
</dbReference>
<dbReference type="SUPFAM" id="SSF57701">
    <property type="entry name" value="Zn2/Cys6 DNA-binding domain"/>
    <property type="match status" value="2"/>
</dbReference>
<protein>
    <recommendedName>
        <fullName evidence="7">Zn(2)-C6 fungal-type domain-containing protein</fullName>
    </recommendedName>
</protein>
<evidence type="ECO:0000313" key="9">
    <source>
        <dbReference type="Proteomes" id="UP001219525"/>
    </source>
</evidence>
<dbReference type="PROSITE" id="PS50048">
    <property type="entry name" value="ZN2_CY6_FUNGAL_2"/>
    <property type="match status" value="2"/>
</dbReference>
<proteinExistence type="predicted"/>
<dbReference type="Gene3D" id="4.10.240.10">
    <property type="entry name" value="Zn(2)-C6 fungal-type DNA-binding domain"/>
    <property type="match status" value="2"/>
</dbReference>
<keyword evidence="2" id="KW-0479">Metal-binding</keyword>
<reference evidence="8" key="1">
    <citation type="submission" date="2023-03" db="EMBL/GenBank/DDBJ databases">
        <title>Massive genome expansion in bonnet fungi (Mycena s.s.) driven by repeated elements and novel gene families across ecological guilds.</title>
        <authorList>
            <consortium name="Lawrence Berkeley National Laboratory"/>
            <person name="Harder C.B."/>
            <person name="Miyauchi S."/>
            <person name="Viragh M."/>
            <person name="Kuo A."/>
            <person name="Thoen E."/>
            <person name="Andreopoulos B."/>
            <person name="Lu D."/>
            <person name="Skrede I."/>
            <person name="Drula E."/>
            <person name="Henrissat B."/>
            <person name="Morin E."/>
            <person name="Kohler A."/>
            <person name="Barry K."/>
            <person name="LaButti K."/>
            <person name="Morin E."/>
            <person name="Salamov A."/>
            <person name="Lipzen A."/>
            <person name="Mereny Z."/>
            <person name="Hegedus B."/>
            <person name="Baldrian P."/>
            <person name="Stursova M."/>
            <person name="Weitz H."/>
            <person name="Taylor A."/>
            <person name="Grigoriev I.V."/>
            <person name="Nagy L.G."/>
            <person name="Martin F."/>
            <person name="Kauserud H."/>
        </authorList>
    </citation>
    <scope>NUCLEOTIDE SEQUENCE</scope>
    <source>
        <strain evidence="8">9144</strain>
    </source>
</reference>
<evidence type="ECO:0000256" key="6">
    <source>
        <dbReference type="SAM" id="MobiDB-lite"/>
    </source>
</evidence>
<comment type="caution">
    <text evidence="8">The sequence shown here is derived from an EMBL/GenBank/DDBJ whole genome shotgun (WGS) entry which is preliminary data.</text>
</comment>
<dbReference type="GO" id="GO:0000981">
    <property type="term" value="F:DNA-binding transcription factor activity, RNA polymerase II-specific"/>
    <property type="evidence" value="ECO:0007669"/>
    <property type="project" value="InterPro"/>
</dbReference>
<name>A0AAD6USY0_9AGAR</name>
<evidence type="ECO:0000256" key="1">
    <source>
        <dbReference type="ARBA" id="ARBA00004123"/>
    </source>
</evidence>
<keyword evidence="4" id="KW-0804">Transcription</keyword>
<accession>A0AAD6USY0</accession>
<sequence>MKPAKFKTPTCALCRRRKLRCDGGDPCGPCSRTRTPVVCTYVPKTVGQLRSDLPKGGACIICRQRKRKCDGNLPCLTCTQSERPDDCKYRDKPLGSALLKPPMRRAQSREESTSDSASTSSNSLSRPTTPADQERPYQERLPYHYVSSDLGLQCDTDYSELFELNDQLLPWAEFAQPPECYSEHSSSLSDSPMILPTLDEVPFPPMPQACDTEPWIVRNLLLEHRFQYGLNITAEKHDAISRGDHSGRAVDPTLVDVCQLLGYILRYHPHQDGWLSFNSHTAAELELDVRVRDALERGAGPAPLVALQTCSLLSLYYALKEDVCGCQEFLVKASGVVLRHAAAFGLGLARPEPAALELSPKFDASYLSPRTEAEETRAALAQLVYLDILAILLFQFPSSIDPQVVAAFRRLASEHPSETTSNFLRAKSFMFLTDSQQLVAAWRRWNFGDAVPPAWSKRYRTLIDDIHAHLAFLNTVALDVSYIPALHDAQPTLKLCSIAALAALVELHNLFADTQPEARRKSHVAVDEIARITQGLQERDYAFLGPGLSAPWSIASRTAATAGWESPPDGRFSQAALFFGECNRKLRRVSPYALPL</sequence>
<feature type="domain" description="Zn(2)-C6 fungal-type" evidence="7">
    <location>
        <begin position="58"/>
        <end position="89"/>
    </location>
</feature>
<dbReference type="EMBL" id="JARJCW010000103">
    <property type="protein sequence ID" value="KAJ7193922.1"/>
    <property type="molecule type" value="Genomic_DNA"/>
</dbReference>
<dbReference type="InterPro" id="IPR050815">
    <property type="entry name" value="TF_fung"/>
</dbReference>
<evidence type="ECO:0000313" key="8">
    <source>
        <dbReference type="EMBL" id="KAJ7193922.1"/>
    </source>
</evidence>
<dbReference type="PANTHER" id="PTHR47338:SF5">
    <property type="entry name" value="ZN(II)2CYS6 TRANSCRIPTION FACTOR (EUROFUNG)"/>
    <property type="match status" value="1"/>
</dbReference>
<dbReference type="PANTHER" id="PTHR47338">
    <property type="entry name" value="ZN(II)2CYS6 TRANSCRIPTION FACTOR (EUROFUNG)-RELATED"/>
    <property type="match status" value="1"/>
</dbReference>
<dbReference type="Proteomes" id="UP001219525">
    <property type="component" value="Unassembled WGS sequence"/>
</dbReference>
<evidence type="ECO:0000256" key="3">
    <source>
        <dbReference type="ARBA" id="ARBA00023015"/>
    </source>
</evidence>